<sequence>MKPQIGAISLIISMMMIIFVPHAEATRVLLEKRVEGTNYNKNILLSSLYNTVHTPTPNPGTESSVTASKMMVMEKNFAGRSRVVHSPPTQTPTTRPSTDEYYSQ</sequence>
<protein>
    <submittedName>
        <fullName evidence="3">Uncharacterized protein</fullName>
    </submittedName>
</protein>
<proteinExistence type="predicted"/>
<accession>A0ABS8T8D2</accession>
<feature type="transmembrane region" description="Helical" evidence="2">
    <location>
        <begin position="6"/>
        <end position="23"/>
    </location>
</feature>
<dbReference type="EMBL" id="JACEIK010001226">
    <property type="protein sequence ID" value="MCD7467398.1"/>
    <property type="molecule type" value="Genomic_DNA"/>
</dbReference>
<keyword evidence="2" id="KW-0812">Transmembrane</keyword>
<reference evidence="3 4" key="1">
    <citation type="journal article" date="2021" name="BMC Genomics">
        <title>Datura genome reveals duplications of psychoactive alkaloid biosynthetic genes and high mutation rate following tissue culture.</title>
        <authorList>
            <person name="Rajewski A."/>
            <person name="Carter-House D."/>
            <person name="Stajich J."/>
            <person name="Litt A."/>
        </authorList>
    </citation>
    <scope>NUCLEOTIDE SEQUENCE [LARGE SCALE GENOMIC DNA]</scope>
    <source>
        <strain evidence="3">AR-01</strain>
    </source>
</reference>
<feature type="compositionally biased region" description="Low complexity" evidence="1">
    <location>
        <begin position="86"/>
        <end position="96"/>
    </location>
</feature>
<evidence type="ECO:0000256" key="1">
    <source>
        <dbReference type="SAM" id="MobiDB-lite"/>
    </source>
</evidence>
<keyword evidence="4" id="KW-1185">Reference proteome</keyword>
<organism evidence="3 4">
    <name type="scientific">Datura stramonium</name>
    <name type="common">Jimsonweed</name>
    <name type="synonym">Common thornapple</name>
    <dbReference type="NCBI Taxonomy" id="4076"/>
    <lineage>
        <taxon>Eukaryota</taxon>
        <taxon>Viridiplantae</taxon>
        <taxon>Streptophyta</taxon>
        <taxon>Embryophyta</taxon>
        <taxon>Tracheophyta</taxon>
        <taxon>Spermatophyta</taxon>
        <taxon>Magnoliopsida</taxon>
        <taxon>eudicotyledons</taxon>
        <taxon>Gunneridae</taxon>
        <taxon>Pentapetalae</taxon>
        <taxon>asterids</taxon>
        <taxon>lamiids</taxon>
        <taxon>Solanales</taxon>
        <taxon>Solanaceae</taxon>
        <taxon>Solanoideae</taxon>
        <taxon>Datureae</taxon>
        <taxon>Datura</taxon>
    </lineage>
</organism>
<evidence type="ECO:0000313" key="4">
    <source>
        <dbReference type="Proteomes" id="UP000823775"/>
    </source>
</evidence>
<keyword evidence="2" id="KW-1133">Transmembrane helix</keyword>
<feature type="non-terminal residue" evidence="3">
    <location>
        <position position="104"/>
    </location>
</feature>
<dbReference type="Proteomes" id="UP000823775">
    <property type="component" value="Unassembled WGS sequence"/>
</dbReference>
<keyword evidence="2" id="KW-0472">Membrane</keyword>
<comment type="caution">
    <text evidence="3">The sequence shown here is derived from an EMBL/GenBank/DDBJ whole genome shotgun (WGS) entry which is preliminary data.</text>
</comment>
<name>A0ABS8T8D2_DATST</name>
<gene>
    <name evidence="3" type="ORF">HAX54_004818</name>
</gene>
<feature type="region of interest" description="Disordered" evidence="1">
    <location>
        <begin position="78"/>
        <end position="104"/>
    </location>
</feature>
<evidence type="ECO:0000313" key="3">
    <source>
        <dbReference type="EMBL" id="MCD7467398.1"/>
    </source>
</evidence>
<evidence type="ECO:0000256" key="2">
    <source>
        <dbReference type="SAM" id="Phobius"/>
    </source>
</evidence>